<dbReference type="Proteomes" id="UP001500620">
    <property type="component" value="Unassembled WGS sequence"/>
</dbReference>
<dbReference type="EMBL" id="BAABAT010000014">
    <property type="protein sequence ID" value="GAA4252968.1"/>
    <property type="molecule type" value="Genomic_DNA"/>
</dbReference>
<keyword evidence="2" id="KW-1185">Reference proteome</keyword>
<protein>
    <recommendedName>
        <fullName evidence="3">Lantibiotic</fullName>
    </recommendedName>
</protein>
<sequence>MLKKATTRIKLDQIVATGVELREDDLRQISAGVRSQVCTKSGGGWSCSGDGMSD</sequence>
<evidence type="ECO:0000313" key="2">
    <source>
        <dbReference type="Proteomes" id="UP001500620"/>
    </source>
</evidence>
<name>A0ABP8DCW6_9ACTN</name>
<reference evidence="2" key="1">
    <citation type="journal article" date="2019" name="Int. J. Syst. Evol. Microbiol.">
        <title>The Global Catalogue of Microorganisms (GCM) 10K type strain sequencing project: providing services to taxonomists for standard genome sequencing and annotation.</title>
        <authorList>
            <consortium name="The Broad Institute Genomics Platform"/>
            <consortium name="The Broad Institute Genome Sequencing Center for Infectious Disease"/>
            <person name="Wu L."/>
            <person name="Ma J."/>
        </authorList>
    </citation>
    <scope>NUCLEOTIDE SEQUENCE [LARGE SCALE GENOMIC DNA]</scope>
    <source>
        <strain evidence="2">JCM 17441</strain>
    </source>
</reference>
<evidence type="ECO:0000313" key="1">
    <source>
        <dbReference type="EMBL" id="GAA4252968.1"/>
    </source>
</evidence>
<comment type="caution">
    <text evidence="1">The sequence shown here is derived from an EMBL/GenBank/DDBJ whole genome shotgun (WGS) entry which is preliminary data.</text>
</comment>
<dbReference type="RefSeq" id="WP_345129983.1">
    <property type="nucleotide sequence ID" value="NZ_BAABAT010000014.1"/>
</dbReference>
<accession>A0ABP8DCW6</accession>
<evidence type="ECO:0008006" key="3">
    <source>
        <dbReference type="Google" id="ProtNLM"/>
    </source>
</evidence>
<gene>
    <name evidence="1" type="ORF">GCM10022255_051870</name>
</gene>
<organism evidence="1 2">
    <name type="scientific">Dactylosporangium darangshiense</name>
    <dbReference type="NCBI Taxonomy" id="579108"/>
    <lineage>
        <taxon>Bacteria</taxon>
        <taxon>Bacillati</taxon>
        <taxon>Actinomycetota</taxon>
        <taxon>Actinomycetes</taxon>
        <taxon>Micromonosporales</taxon>
        <taxon>Micromonosporaceae</taxon>
        <taxon>Dactylosporangium</taxon>
    </lineage>
</organism>
<proteinExistence type="predicted"/>